<organism evidence="1 2">
    <name type="scientific">Entomophthora muscae</name>
    <dbReference type="NCBI Taxonomy" id="34485"/>
    <lineage>
        <taxon>Eukaryota</taxon>
        <taxon>Fungi</taxon>
        <taxon>Fungi incertae sedis</taxon>
        <taxon>Zoopagomycota</taxon>
        <taxon>Entomophthoromycotina</taxon>
        <taxon>Entomophthoromycetes</taxon>
        <taxon>Entomophthorales</taxon>
        <taxon>Entomophthoraceae</taxon>
        <taxon>Entomophthora</taxon>
    </lineage>
</organism>
<evidence type="ECO:0000313" key="2">
    <source>
        <dbReference type="Proteomes" id="UP001165960"/>
    </source>
</evidence>
<accession>A0ACC2T1S1</accession>
<reference evidence="1" key="1">
    <citation type="submission" date="2022-04" db="EMBL/GenBank/DDBJ databases">
        <title>Genome of the entomopathogenic fungus Entomophthora muscae.</title>
        <authorList>
            <person name="Elya C."/>
            <person name="Lovett B.R."/>
            <person name="Lee E."/>
            <person name="Macias A.M."/>
            <person name="Hajek A.E."/>
            <person name="De Bivort B.L."/>
            <person name="Kasson M.T."/>
            <person name="De Fine Licht H.H."/>
            <person name="Stajich J.E."/>
        </authorList>
    </citation>
    <scope>NUCLEOTIDE SEQUENCE</scope>
    <source>
        <strain evidence="1">Berkeley</strain>
    </source>
</reference>
<keyword evidence="2" id="KW-1185">Reference proteome</keyword>
<protein>
    <submittedName>
        <fullName evidence="1">Uncharacterized protein</fullName>
    </submittedName>
</protein>
<dbReference type="Proteomes" id="UP001165960">
    <property type="component" value="Unassembled WGS sequence"/>
</dbReference>
<proteinExistence type="predicted"/>
<evidence type="ECO:0000313" key="1">
    <source>
        <dbReference type="EMBL" id="KAJ9068502.1"/>
    </source>
</evidence>
<sequence length="333" mass="37443">MLGYSKCFIGAVLLGHCCSQGLMVKGVTKAYNRVDGFGNLLKLVLTWEKLNYNGEVGHEPNPLPSPRPDFGITAEDMHYFLPHSLLALCSPNRVAFDDCFCEGTFENAKHFRNESLDAQAVVAADPNKQVIVVSIRMSVSEKNWDSNYKLDLAKHPLLTGKEKVHRGHLEYFLTLRRQLVPAVVTMLRTPKYNNYSLHLTGYSLGASASTISLPFWIKDLKSNNLNNRVQLFTYSGPRPGNVAYAHYLERLHVPLFRYVKKGDVVPHIADQSAGYSQLGQEFFDKSLPILKKSVIKCANNVLEDPNCALNDTSFFATHHLTPFQRPFPIPPFC</sequence>
<comment type="caution">
    <text evidence="1">The sequence shown here is derived from an EMBL/GenBank/DDBJ whole genome shotgun (WGS) entry which is preliminary data.</text>
</comment>
<gene>
    <name evidence="1" type="ORF">DSO57_1028011</name>
</gene>
<name>A0ACC2T1S1_9FUNG</name>
<dbReference type="EMBL" id="QTSX02003725">
    <property type="protein sequence ID" value="KAJ9068502.1"/>
    <property type="molecule type" value="Genomic_DNA"/>
</dbReference>